<protein>
    <submittedName>
        <fullName evidence="1">Uncharacterized protein</fullName>
    </submittedName>
</protein>
<dbReference type="VEuPathDB" id="CryptoDB:Cvel_8959"/>
<gene>
    <name evidence="1" type="ORF">Cvel_8959</name>
</gene>
<sequence length="74" mass="8153">MEPELLYVSWFNGTLCDSDEVVTSNKLIDFWSPDYCLMDGIGSSLKIQADSAGIVKATLWLVAAVCSLTMADFR</sequence>
<organism evidence="1">
    <name type="scientific">Chromera velia CCMP2878</name>
    <dbReference type="NCBI Taxonomy" id="1169474"/>
    <lineage>
        <taxon>Eukaryota</taxon>
        <taxon>Sar</taxon>
        <taxon>Alveolata</taxon>
        <taxon>Colpodellida</taxon>
        <taxon>Chromeraceae</taxon>
        <taxon>Chromera</taxon>
    </lineage>
</organism>
<accession>A0A0G4HW16</accession>
<reference evidence="1" key="1">
    <citation type="submission" date="2014-11" db="EMBL/GenBank/DDBJ databases">
        <authorList>
            <person name="Otto D Thomas"/>
            <person name="Naeem Raeece"/>
        </authorList>
    </citation>
    <scope>NUCLEOTIDE SEQUENCE</scope>
</reference>
<name>A0A0G4HW16_9ALVE</name>
<proteinExistence type="predicted"/>
<dbReference type="EMBL" id="CDMZ01004103">
    <property type="protein sequence ID" value="CEM48652.1"/>
    <property type="molecule type" value="Genomic_DNA"/>
</dbReference>
<evidence type="ECO:0000313" key="1">
    <source>
        <dbReference type="EMBL" id="CEM48652.1"/>
    </source>
</evidence>
<dbReference type="AlphaFoldDB" id="A0A0G4HW16"/>